<dbReference type="EMBL" id="SJJR01000008">
    <property type="protein sequence ID" value="TCB96759.1"/>
    <property type="molecule type" value="Genomic_DNA"/>
</dbReference>
<dbReference type="Proteomes" id="UP000292274">
    <property type="component" value="Unassembled WGS sequence"/>
</dbReference>
<dbReference type="InterPro" id="IPR020806">
    <property type="entry name" value="PKS_PP-bd"/>
</dbReference>
<sequence>MTEIDQGGLSRAEVEKRVAAIWSDVLHMPQDRPDATFFELQGQSISAVRIITRIEDELGVVVDVGLIFEDPDLATFTAAVVAAAGQDAQAAKPA</sequence>
<dbReference type="InterPro" id="IPR036736">
    <property type="entry name" value="ACP-like_sf"/>
</dbReference>
<gene>
    <name evidence="4" type="ORF">E0H26_14120</name>
</gene>
<accession>A0A4R0GMH6</accession>
<dbReference type="Pfam" id="PF00550">
    <property type="entry name" value="PP-binding"/>
    <property type="match status" value="1"/>
</dbReference>
<evidence type="ECO:0000313" key="5">
    <source>
        <dbReference type="Proteomes" id="UP000292274"/>
    </source>
</evidence>
<evidence type="ECO:0000256" key="2">
    <source>
        <dbReference type="ARBA" id="ARBA00022553"/>
    </source>
</evidence>
<evidence type="ECO:0000313" key="4">
    <source>
        <dbReference type="EMBL" id="TCB96759.1"/>
    </source>
</evidence>
<reference evidence="4 5" key="1">
    <citation type="submission" date="2019-02" db="EMBL/GenBank/DDBJ databases">
        <title>Jishengella sp. nov., isolated from a root of Zingiber montanum.</title>
        <authorList>
            <person name="Kuncharoen N."/>
            <person name="Kudo T."/>
            <person name="Masahiro Y."/>
            <person name="Ohkuma M."/>
            <person name="Tanasupawat S."/>
        </authorList>
    </citation>
    <scope>NUCLEOTIDE SEQUENCE [LARGE SCALE GENOMIC DNA]</scope>
    <source>
        <strain evidence="4 5">PLAI 1-1</strain>
    </source>
</reference>
<protein>
    <recommendedName>
        <fullName evidence="3">Carrier domain-containing protein</fullName>
    </recommendedName>
</protein>
<dbReference type="GO" id="GO:0005737">
    <property type="term" value="C:cytoplasm"/>
    <property type="evidence" value="ECO:0007669"/>
    <property type="project" value="TreeGrafter"/>
</dbReference>
<dbReference type="PANTHER" id="PTHR45527:SF1">
    <property type="entry name" value="FATTY ACID SYNTHASE"/>
    <property type="match status" value="1"/>
</dbReference>
<keyword evidence="2" id="KW-0597">Phosphoprotein</keyword>
<dbReference type="RefSeq" id="WP_131304072.1">
    <property type="nucleotide sequence ID" value="NZ_SJJR01000008.1"/>
</dbReference>
<dbReference type="SMART" id="SM00823">
    <property type="entry name" value="PKS_PP"/>
    <property type="match status" value="1"/>
</dbReference>
<keyword evidence="5" id="KW-1185">Reference proteome</keyword>
<evidence type="ECO:0000259" key="3">
    <source>
        <dbReference type="PROSITE" id="PS50075"/>
    </source>
</evidence>
<dbReference type="GO" id="GO:0031177">
    <property type="term" value="F:phosphopantetheine binding"/>
    <property type="evidence" value="ECO:0007669"/>
    <property type="project" value="InterPro"/>
</dbReference>
<dbReference type="AlphaFoldDB" id="A0A4R0GMH6"/>
<organism evidence="4 5">
    <name type="scientific">Micromonospora zingiberis</name>
    <dbReference type="NCBI Taxonomy" id="2053011"/>
    <lineage>
        <taxon>Bacteria</taxon>
        <taxon>Bacillati</taxon>
        <taxon>Actinomycetota</taxon>
        <taxon>Actinomycetes</taxon>
        <taxon>Micromonosporales</taxon>
        <taxon>Micromonosporaceae</taxon>
        <taxon>Micromonospora</taxon>
    </lineage>
</organism>
<dbReference type="OrthoDB" id="3483265at2"/>
<dbReference type="PROSITE" id="PS50075">
    <property type="entry name" value="CARRIER"/>
    <property type="match status" value="1"/>
</dbReference>
<dbReference type="GO" id="GO:0044550">
    <property type="term" value="P:secondary metabolite biosynthetic process"/>
    <property type="evidence" value="ECO:0007669"/>
    <property type="project" value="TreeGrafter"/>
</dbReference>
<evidence type="ECO:0000256" key="1">
    <source>
        <dbReference type="ARBA" id="ARBA00022450"/>
    </source>
</evidence>
<dbReference type="SUPFAM" id="SSF47336">
    <property type="entry name" value="ACP-like"/>
    <property type="match status" value="1"/>
</dbReference>
<dbReference type="GO" id="GO:0043041">
    <property type="term" value="P:amino acid activation for nonribosomal peptide biosynthetic process"/>
    <property type="evidence" value="ECO:0007669"/>
    <property type="project" value="TreeGrafter"/>
</dbReference>
<comment type="caution">
    <text evidence="4">The sequence shown here is derived from an EMBL/GenBank/DDBJ whole genome shotgun (WGS) entry which is preliminary data.</text>
</comment>
<dbReference type="Gene3D" id="1.10.1200.10">
    <property type="entry name" value="ACP-like"/>
    <property type="match status" value="1"/>
</dbReference>
<name>A0A4R0GMH6_9ACTN</name>
<feature type="domain" description="Carrier" evidence="3">
    <location>
        <begin position="9"/>
        <end position="84"/>
    </location>
</feature>
<dbReference type="PANTHER" id="PTHR45527">
    <property type="entry name" value="NONRIBOSOMAL PEPTIDE SYNTHETASE"/>
    <property type="match status" value="1"/>
</dbReference>
<proteinExistence type="predicted"/>
<dbReference type="InterPro" id="IPR009081">
    <property type="entry name" value="PP-bd_ACP"/>
</dbReference>
<keyword evidence="1" id="KW-0596">Phosphopantetheine</keyword>